<sequence>MIATLEYVDILDRAELLGDMIIHSDVVKAFQKARHELNTDPEAQKLIKAFNDIKIQYEDVQRFGRYHPDYNEIMKKVRTTKREMDMHDKVANYKIAERNLQRLLDEISEYVAFSVSKDIKVPKDGAALTDGCGCGSGGSCGCGGSKAS</sequence>
<organism evidence="1 2">
    <name type="scientific">Ornithinibacillus caprae</name>
    <dbReference type="NCBI Taxonomy" id="2678566"/>
    <lineage>
        <taxon>Bacteria</taxon>
        <taxon>Bacillati</taxon>
        <taxon>Bacillota</taxon>
        <taxon>Bacilli</taxon>
        <taxon>Bacillales</taxon>
        <taxon>Bacillaceae</taxon>
        <taxon>Ornithinibacillus</taxon>
    </lineage>
</organism>
<protein>
    <submittedName>
        <fullName evidence="1">YlbF family regulator</fullName>
    </submittedName>
</protein>
<comment type="caution">
    <text evidence="1">The sequence shown here is derived from an EMBL/GenBank/DDBJ whole genome shotgun (WGS) entry which is preliminary data.</text>
</comment>
<dbReference type="PANTHER" id="PTHR38448">
    <property type="entry name" value="REGULATORY PROTEIN YLBF-RELATED"/>
    <property type="match status" value="1"/>
</dbReference>
<evidence type="ECO:0000313" key="1">
    <source>
        <dbReference type="EMBL" id="MUK89552.1"/>
    </source>
</evidence>
<dbReference type="Gene3D" id="1.20.1500.10">
    <property type="entry name" value="YheA/YmcA-like"/>
    <property type="match status" value="1"/>
</dbReference>
<dbReference type="SUPFAM" id="SSF158622">
    <property type="entry name" value="YheA/YmcA-like"/>
    <property type="match status" value="1"/>
</dbReference>
<dbReference type="InterPro" id="IPR023378">
    <property type="entry name" value="YheA/YmcA-like_dom_sf"/>
</dbReference>
<accession>A0A6N8FIQ4</accession>
<gene>
    <name evidence="1" type="ORF">GMD78_14385</name>
</gene>
<dbReference type="EMBL" id="WOCA01000012">
    <property type="protein sequence ID" value="MUK89552.1"/>
    <property type="molecule type" value="Genomic_DNA"/>
</dbReference>
<evidence type="ECO:0000313" key="2">
    <source>
        <dbReference type="Proteomes" id="UP000469125"/>
    </source>
</evidence>
<dbReference type="AlphaFoldDB" id="A0A6N8FIQ4"/>
<keyword evidence="2" id="KW-1185">Reference proteome</keyword>
<dbReference type="PANTHER" id="PTHR38448:SF2">
    <property type="entry name" value="REGULATORY PROTEIN YLBF"/>
    <property type="match status" value="1"/>
</dbReference>
<dbReference type="RefSeq" id="WP_155669512.1">
    <property type="nucleotide sequence ID" value="NZ_WOCA01000012.1"/>
</dbReference>
<dbReference type="Proteomes" id="UP000469125">
    <property type="component" value="Unassembled WGS sequence"/>
</dbReference>
<proteinExistence type="predicted"/>
<reference evidence="1 2" key="1">
    <citation type="submission" date="2019-11" db="EMBL/GenBank/DDBJ databases">
        <authorList>
            <person name="Li X."/>
        </authorList>
    </citation>
    <scope>NUCLEOTIDE SEQUENCE [LARGE SCALE GENOMIC DNA]</scope>
    <source>
        <strain evidence="1 2">L9</strain>
    </source>
</reference>
<dbReference type="InterPro" id="IPR052767">
    <property type="entry name" value="Bact_com_dev_regulator"/>
</dbReference>
<name>A0A6N8FIQ4_9BACI</name>
<dbReference type="Pfam" id="PF06133">
    <property type="entry name" value="Com_YlbF"/>
    <property type="match status" value="1"/>
</dbReference>
<dbReference type="InterPro" id="IPR010368">
    <property type="entry name" value="Com_YlbF"/>
</dbReference>